<reference evidence="1 2" key="1">
    <citation type="journal article" date="2018" name="ISME J.">
        <title>Endosymbiont genomes yield clues of tubeworm success.</title>
        <authorList>
            <person name="Li Y."/>
            <person name="Liles M.R."/>
            <person name="Halanych K.M."/>
        </authorList>
    </citation>
    <scope>NUCLEOTIDE SEQUENCE [LARGE SCALE GENOMIC DNA]</scope>
    <source>
        <strain evidence="1">A1464</strain>
    </source>
</reference>
<dbReference type="Proteomes" id="UP000254266">
    <property type="component" value="Unassembled WGS sequence"/>
</dbReference>
<accession>A0A370DD89</accession>
<organism evidence="1 2">
    <name type="scientific">endosymbiont of Galathealinum brachiosum</name>
    <dbReference type="NCBI Taxonomy" id="2200906"/>
    <lineage>
        <taxon>Bacteria</taxon>
        <taxon>Pseudomonadati</taxon>
        <taxon>Pseudomonadota</taxon>
        <taxon>Gammaproteobacteria</taxon>
        <taxon>sulfur-oxidizing symbionts</taxon>
    </lineage>
</organism>
<evidence type="ECO:0000313" key="1">
    <source>
        <dbReference type="EMBL" id="RDH82869.1"/>
    </source>
</evidence>
<evidence type="ECO:0008006" key="3">
    <source>
        <dbReference type="Google" id="ProtNLM"/>
    </source>
</evidence>
<comment type="caution">
    <text evidence="1">The sequence shown here is derived from an EMBL/GenBank/DDBJ whole genome shotgun (WGS) entry which is preliminary data.</text>
</comment>
<sequence length="256" mass="28366">MNLRIQFTFLAILTIISHVSINTALAKEVRTIESSDTEIDIRIFPAKGDTLLLGFPCDEGKSIAEEKTAMSLAEDGIEVWMPDMLSGFMLPKVRSSLSHISTDSLTAIINEATKTGKKVYLIASGPDTELILRGASQWEANDKHTKLAGAVLMFPRLFKDSPVPGEVPEYQDAVGKTQLPILLLEGERTPNRWGLNTLSHELQKSGSHVKSKVIPNVRGYFFKRKDANRSEDVVTSQMAGLIKVSIFYLEEEESND</sequence>
<keyword evidence="2" id="KW-1185">Reference proteome</keyword>
<proteinExistence type="predicted"/>
<protein>
    <recommendedName>
        <fullName evidence="3">Alpha/beta hydrolase</fullName>
    </recommendedName>
</protein>
<gene>
    <name evidence="1" type="ORF">DIZ80_11400</name>
</gene>
<evidence type="ECO:0000313" key="2">
    <source>
        <dbReference type="Proteomes" id="UP000254266"/>
    </source>
</evidence>
<dbReference type="EMBL" id="QFXC01000011">
    <property type="protein sequence ID" value="RDH82869.1"/>
    <property type="molecule type" value="Genomic_DNA"/>
</dbReference>
<dbReference type="AlphaFoldDB" id="A0A370DD89"/>
<name>A0A370DD89_9GAMM</name>